<dbReference type="EMBL" id="FYEH01000009">
    <property type="protein sequence ID" value="SNB72068.1"/>
    <property type="molecule type" value="Genomic_DNA"/>
</dbReference>
<dbReference type="PANTHER" id="PTHR33375">
    <property type="entry name" value="CHROMOSOME-PARTITIONING PROTEIN PARB-RELATED"/>
    <property type="match status" value="1"/>
</dbReference>
<dbReference type="RefSeq" id="WP_088561971.1">
    <property type="nucleotide sequence ID" value="NZ_FYEH01000009.1"/>
</dbReference>
<keyword evidence="5" id="KW-1185">Reference proteome</keyword>
<dbReference type="InterPro" id="IPR004437">
    <property type="entry name" value="ParB/RepB/Spo0J"/>
</dbReference>
<evidence type="ECO:0000256" key="2">
    <source>
        <dbReference type="SAM" id="MobiDB-lite"/>
    </source>
</evidence>
<dbReference type="PANTHER" id="PTHR33375:SF1">
    <property type="entry name" value="CHROMOSOME-PARTITIONING PROTEIN PARB-RELATED"/>
    <property type="match status" value="1"/>
</dbReference>
<dbReference type="Gene3D" id="1.10.10.2830">
    <property type="match status" value="1"/>
</dbReference>
<feature type="region of interest" description="Disordered" evidence="2">
    <location>
        <begin position="16"/>
        <end position="59"/>
    </location>
</feature>
<dbReference type="GO" id="GO:0003677">
    <property type="term" value="F:DNA binding"/>
    <property type="evidence" value="ECO:0007669"/>
    <property type="project" value="InterPro"/>
</dbReference>
<dbReference type="CDD" id="cd16405">
    <property type="entry name" value="RepB_like_N"/>
    <property type="match status" value="1"/>
</dbReference>
<dbReference type="Pfam" id="PF02195">
    <property type="entry name" value="ParB_N"/>
    <property type="match status" value="1"/>
</dbReference>
<reference evidence="4 5" key="1">
    <citation type="submission" date="2017-06" db="EMBL/GenBank/DDBJ databases">
        <authorList>
            <person name="Kim H.J."/>
            <person name="Triplett B.A."/>
        </authorList>
    </citation>
    <scope>NUCLEOTIDE SEQUENCE [LARGE SCALE GENOMIC DNA]</scope>
    <source>
        <strain evidence="4 5">B29T1</strain>
    </source>
</reference>
<gene>
    <name evidence="4" type="ORF">SAMN07250955_10928</name>
</gene>
<dbReference type="InterPro" id="IPR036086">
    <property type="entry name" value="ParB/Sulfiredoxin_sf"/>
</dbReference>
<dbReference type="InterPro" id="IPR037972">
    <property type="entry name" value="RepB_N"/>
</dbReference>
<dbReference type="Proteomes" id="UP000197065">
    <property type="component" value="Unassembled WGS sequence"/>
</dbReference>
<evidence type="ECO:0000313" key="5">
    <source>
        <dbReference type="Proteomes" id="UP000197065"/>
    </source>
</evidence>
<name>A0A212RI52_9PROT</name>
<dbReference type="NCBIfam" id="TIGR00180">
    <property type="entry name" value="parB_part"/>
    <property type="match status" value="1"/>
</dbReference>
<dbReference type="InterPro" id="IPR050336">
    <property type="entry name" value="Chromosome_partition/occlusion"/>
</dbReference>
<organism evidence="4 5">
    <name type="scientific">Arboricoccus pini</name>
    <dbReference type="NCBI Taxonomy" id="1963835"/>
    <lineage>
        <taxon>Bacteria</taxon>
        <taxon>Pseudomonadati</taxon>
        <taxon>Pseudomonadota</taxon>
        <taxon>Alphaproteobacteria</taxon>
        <taxon>Geminicoccales</taxon>
        <taxon>Geminicoccaceae</taxon>
        <taxon>Arboricoccus</taxon>
    </lineage>
</organism>
<dbReference type="SMART" id="SM00470">
    <property type="entry name" value="ParB"/>
    <property type="match status" value="1"/>
</dbReference>
<evidence type="ECO:0000256" key="1">
    <source>
        <dbReference type="ARBA" id="ARBA00006295"/>
    </source>
</evidence>
<feature type="domain" description="ParB-like N-terminal" evidence="3">
    <location>
        <begin position="93"/>
        <end position="187"/>
    </location>
</feature>
<evidence type="ECO:0000313" key="4">
    <source>
        <dbReference type="EMBL" id="SNB72068.1"/>
    </source>
</evidence>
<dbReference type="OrthoDB" id="7812516at2"/>
<dbReference type="InterPro" id="IPR003115">
    <property type="entry name" value="ParB_N"/>
</dbReference>
<sequence length="366" mass="40100">MSSKSKRAALSEAILDIATRTLPGDGDSKTARQAEGEAQGKVPERSAQTSMGTQPPGGGIVRRALEVHREGLVEKIARLERELGQTEGGMRLAELDTATIREVLPTDRHPRAFADPAFRTLRESIARNGQQTPIVVRPAKDGRADSYEIAAGRRRLAACRELGRPVLARIMPLADDEMLGLQYRENAERADISLFERGRWLARLSSERSLSTRRLAELFDLSQASIVEYLKLGRLPDALVDVLADPRELTIDQSRRLHAALAGGEPPSALLDALETARARGTAQQISFALQAVAGRPATARESGRSLIRDRAGRRLATLTRSGNQWVLRWAAGLDDDAVRAIAQRLPDLFEAWERSNGRSKSAKGE</sequence>
<comment type="similarity">
    <text evidence="1">Belongs to the ParB family.</text>
</comment>
<protein>
    <submittedName>
        <fullName evidence="4">Chromosome partitioning protein, ParB family</fullName>
    </submittedName>
</protein>
<feature type="compositionally biased region" description="Basic and acidic residues" evidence="2">
    <location>
        <begin position="26"/>
        <end position="35"/>
    </location>
</feature>
<dbReference type="SUPFAM" id="SSF109709">
    <property type="entry name" value="KorB DNA-binding domain-like"/>
    <property type="match status" value="1"/>
</dbReference>
<dbReference type="GO" id="GO:0007059">
    <property type="term" value="P:chromosome segregation"/>
    <property type="evidence" value="ECO:0007669"/>
    <property type="project" value="TreeGrafter"/>
</dbReference>
<dbReference type="Gene3D" id="3.90.1530.30">
    <property type="match status" value="1"/>
</dbReference>
<dbReference type="SUPFAM" id="SSF110849">
    <property type="entry name" value="ParB/Sulfiredoxin"/>
    <property type="match status" value="1"/>
</dbReference>
<accession>A0A212RI52</accession>
<dbReference type="GO" id="GO:0005694">
    <property type="term" value="C:chromosome"/>
    <property type="evidence" value="ECO:0007669"/>
    <property type="project" value="TreeGrafter"/>
</dbReference>
<proteinExistence type="inferred from homology"/>
<dbReference type="AlphaFoldDB" id="A0A212RI52"/>
<evidence type="ECO:0000259" key="3">
    <source>
        <dbReference type="SMART" id="SM00470"/>
    </source>
</evidence>